<feature type="transmembrane region" description="Helical" evidence="2">
    <location>
        <begin position="139"/>
        <end position="160"/>
    </location>
</feature>
<dbReference type="Proteomes" id="UP001390339">
    <property type="component" value="Unassembled WGS sequence"/>
</dbReference>
<feature type="transmembrane region" description="Helical" evidence="2">
    <location>
        <begin position="582"/>
        <end position="607"/>
    </location>
</feature>
<keyword evidence="2" id="KW-0812">Transmembrane</keyword>
<feature type="transmembrane region" description="Helical" evidence="2">
    <location>
        <begin position="294"/>
        <end position="313"/>
    </location>
</feature>
<evidence type="ECO:0000256" key="2">
    <source>
        <dbReference type="SAM" id="Phobius"/>
    </source>
</evidence>
<feature type="compositionally biased region" description="Basic residues" evidence="1">
    <location>
        <begin position="681"/>
        <end position="690"/>
    </location>
</feature>
<feature type="transmembrane region" description="Helical" evidence="2">
    <location>
        <begin position="16"/>
        <end position="43"/>
    </location>
</feature>
<feature type="region of interest" description="Disordered" evidence="1">
    <location>
        <begin position="681"/>
        <end position="710"/>
    </location>
</feature>
<accession>A0ABR2JP11</accession>
<gene>
    <name evidence="3" type="ORF">PGQ11_001500</name>
</gene>
<comment type="caution">
    <text evidence="3">The sequence shown here is derived from an EMBL/GenBank/DDBJ whole genome shotgun (WGS) entry which is preliminary data.</text>
</comment>
<keyword evidence="2" id="KW-1133">Transmembrane helix</keyword>
<feature type="transmembrane region" description="Helical" evidence="2">
    <location>
        <begin position="107"/>
        <end position="127"/>
    </location>
</feature>
<dbReference type="PANTHER" id="PTHR37577">
    <property type="entry name" value="INTEGRAL MEMBRANE PROTEIN"/>
    <property type="match status" value="1"/>
</dbReference>
<feature type="transmembrane region" description="Helical" evidence="2">
    <location>
        <begin position="613"/>
        <end position="632"/>
    </location>
</feature>
<feature type="region of interest" description="Disordered" evidence="1">
    <location>
        <begin position="409"/>
        <end position="430"/>
    </location>
</feature>
<evidence type="ECO:0000313" key="4">
    <source>
        <dbReference type="Proteomes" id="UP001390339"/>
    </source>
</evidence>
<dbReference type="PANTHER" id="PTHR37577:SF1">
    <property type="entry name" value="INTEGRAL MEMBRANE PROTEIN"/>
    <property type="match status" value="1"/>
</dbReference>
<reference evidence="3 4" key="1">
    <citation type="journal article" date="2024" name="IMA Fungus">
        <title>Apiospora arundinis, a panoply of carbohydrate-active enzymes and secondary metabolites.</title>
        <authorList>
            <person name="Sorensen T."/>
            <person name="Petersen C."/>
            <person name="Muurmann A.T."/>
            <person name="Christiansen J.V."/>
            <person name="Brundto M.L."/>
            <person name="Overgaard C.K."/>
            <person name="Boysen A.T."/>
            <person name="Wollenberg R.D."/>
            <person name="Larsen T.O."/>
            <person name="Sorensen J.L."/>
            <person name="Nielsen K.L."/>
            <person name="Sondergaard T.E."/>
        </authorList>
    </citation>
    <scope>NUCLEOTIDE SEQUENCE [LARGE SCALE GENOMIC DNA]</scope>
    <source>
        <strain evidence="3 4">AAU 773</strain>
    </source>
</reference>
<keyword evidence="4" id="KW-1185">Reference proteome</keyword>
<protein>
    <recommendedName>
        <fullName evidence="5">Transmembrane protein</fullName>
    </recommendedName>
</protein>
<evidence type="ECO:0000313" key="3">
    <source>
        <dbReference type="EMBL" id="KAK8880206.1"/>
    </source>
</evidence>
<name>A0ABR2JP11_9PEZI</name>
<evidence type="ECO:0000256" key="1">
    <source>
        <dbReference type="SAM" id="MobiDB-lite"/>
    </source>
</evidence>
<organism evidence="3 4">
    <name type="scientific">Apiospora arundinis</name>
    <dbReference type="NCBI Taxonomy" id="335852"/>
    <lineage>
        <taxon>Eukaryota</taxon>
        <taxon>Fungi</taxon>
        <taxon>Dikarya</taxon>
        <taxon>Ascomycota</taxon>
        <taxon>Pezizomycotina</taxon>
        <taxon>Sordariomycetes</taxon>
        <taxon>Xylariomycetidae</taxon>
        <taxon>Amphisphaeriales</taxon>
        <taxon>Apiosporaceae</taxon>
        <taxon>Apiospora</taxon>
    </lineage>
</organism>
<feature type="transmembrane region" description="Helical" evidence="2">
    <location>
        <begin position="549"/>
        <end position="570"/>
    </location>
</feature>
<dbReference type="EMBL" id="JAPCWZ010000001">
    <property type="protein sequence ID" value="KAK8880206.1"/>
    <property type="molecule type" value="Genomic_DNA"/>
</dbReference>
<feature type="transmembrane region" description="Helical" evidence="2">
    <location>
        <begin position="319"/>
        <end position="339"/>
    </location>
</feature>
<dbReference type="InterPro" id="IPR053018">
    <property type="entry name" value="Elsinochrome_Biosynth-Asso"/>
</dbReference>
<feature type="transmembrane region" description="Helical" evidence="2">
    <location>
        <begin position="237"/>
        <end position="258"/>
    </location>
</feature>
<feature type="transmembrane region" description="Helical" evidence="2">
    <location>
        <begin position="514"/>
        <end position="537"/>
    </location>
</feature>
<sequence>MWACDKSLPVIPAPDVVGLGVLIAFVGSSSLAVIGLFIQYLFFYSPHHEVLARPQGARSWTAAKRPNPIDAVFLLRFRYVLRQFGIKCNWIKTSPEAGDLQAALDQCILTMADVQLGMGVAMLIYGFTSLSAGLSAYTWWNIVGLVWFSLITNLVAHSYLRTYYLERPGKRRWRLCLVIALMLALIVAMVPTARMRTVTMAAPENQSQLLTTRALCYFPRIDEGLDVDRGDRSSALAAAYVLALLCLVSISSILLRLYERPGSTLYTWCQQYRGDMRKPLCGRWIECMRCEHRYLLLAVRPYLAFWLVLRLYTDLLNSILTELLCSGALLAWVTLRYFSIRAIDTSISMEWSLTQLIALVFFAAPLKGIADYLFAYKSKATSPAIAAAPQPRKPTVPKFSLFKWLRSTKKVQQPEQPQQQDDDEEGNETQPMITPATHFVEDPIAGLWTLPTTPLGHELTEDEAEAEHAMEPLPLELGEVDHAEQAEGADLSAYKEMFAGLEGQIYFGTPWFPVALPTLAFATVLYITVLFALPLVNAMLPTEIVRLTGIWYLIYHPALILIFFLTCMAVEERTRSSDKAQATYRTLAAVTMFLSAVAVIDTIFGLGGIPMSYVAMGALGLCGLIYVLYGCVTGPGRLAKGKDRSYMADGDVEDQRAPLLGPRPTPNLLIRSFPVRKPVRYHGPAKRARGGSKLAGSSSNSNNQNYGTIA</sequence>
<feature type="transmembrane region" description="Helical" evidence="2">
    <location>
        <begin position="172"/>
        <end position="190"/>
    </location>
</feature>
<proteinExistence type="predicted"/>
<keyword evidence="2" id="KW-0472">Membrane</keyword>
<evidence type="ECO:0008006" key="5">
    <source>
        <dbReference type="Google" id="ProtNLM"/>
    </source>
</evidence>
<feature type="compositionally biased region" description="Low complexity" evidence="1">
    <location>
        <begin position="697"/>
        <end position="710"/>
    </location>
</feature>